<comment type="caution">
    <text evidence="1">The sequence shown here is derived from an EMBL/GenBank/DDBJ whole genome shotgun (WGS) entry which is preliminary data.</text>
</comment>
<gene>
    <name evidence="1" type="ORF">EV186_106224</name>
</gene>
<dbReference type="RefSeq" id="WP_133852828.1">
    <property type="nucleotide sequence ID" value="NZ_SNXZ01000006.1"/>
</dbReference>
<organism evidence="1 2">
    <name type="scientific">Labedaea rhizosphaerae</name>
    <dbReference type="NCBI Taxonomy" id="598644"/>
    <lineage>
        <taxon>Bacteria</taxon>
        <taxon>Bacillati</taxon>
        <taxon>Actinomycetota</taxon>
        <taxon>Actinomycetes</taxon>
        <taxon>Pseudonocardiales</taxon>
        <taxon>Pseudonocardiaceae</taxon>
        <taxon>Labedaea</taxon>
    </lineage>
</organism>
<dbReference type="GO" id="GO:0019748">
    <property type="term" value="P:secondary metabolic process"/>
    <property type="evidence" value="ECO:0007669"/>
    <property type="project" value="InterPro"/>
</dbReference>
<dbReference type="GO" id="GO:0016301">
    <property type="term" value="F:kinase activity"/>
    <property type="evidence" value="ECO:0007669"/>
    <property type="project" value="UniProtKB-KW"/>
</dbReference>
<protein>
    <submittedName>
        <fullName evidence="1">Streptomycin 6-kinase</fullName>
    </submittedName>
</protein>
<keyword evidence="2" id="KW-1185">Reference proteome</keyword>
<dbReference type="Proteomes" id="UP000295444">
    <property type="component" value="Unassembled WGS sequence"/>
</dbReference>
<evidence type="ECO:0000313" key="2">
    <source>
        <dbReference type="Proteomes" id="UP000295444"/>
    </source>
</evidence>
<dbReference type="Pfam" id="PF04655">
    <property type="entry name" value="APH_6_hur"/>
    <property type="match status" value="1"/>
</dbReference>
<sequence>MSISVPATFVTGLVEAEGEAQRPWLDALPALAERYLRRWRLTLDDGAPMHGMGALVLPVRTASGDAAVLKVTWPHVEAEHEGLALRLWQGRNVVRVLDADDANFVLLLERLDHTRVLDDAPLDEAVHVCAEFLRTLAIPAPAEIRPLAAVAKRWVTELPEQSKGIVPDHVVAEAVAACERFGPLARPLLTNEDLHYENVLGRDGTWVMIDPKPIAGDPEFGVLPLLWNRFGEDDVMARYATIVREAGLDAERARGWALARAVDNWIYPELTPACRAVGLALAG</sequence>
<reference evidence="1 2" key="1">
    <citation type="submission" date="2019-03" db="EMBL/GenBank/DDBJ databases">
        <title>Genomic Encyclopedia of Type Strains, Phase IV (KMG-IV): sequencing the most valuable type-strain genomes for metagenomic binning, comparative biology and taxonomic classification.</title>
        <authorList>
            <person name="Goeker M."/>
        </authorList>
    </citation>
    <scope>NUCLEOTIDE SEQUENCE [LARGE SCALE GENOMIC DNA]</scope>
    <source>
        <strain evidence="1 2">DSM 45361</strain>
    </source>
</reference>
<dbReference type="EMBL" id="SNXZ01000006">
    <property type="protein sequence ID" value="TDP93830.1"/>
    <property type="molecule type" value="Genomic_DNA"/>
</dbReference>
<proteinExistence type="predicted"/>
<dbReference type="InterPro" id="IPR011009">
    <property type="entry name" value="Kinase-like_dom_sf"/>
</dbReference>
<evidence type="ECO:0000313" key="1">
    <source>
        <dbReference type="EMBL" id="TDP93830.1"/>
    </source>
</evidence>
<dbReference type="AlphaFoldDB" id="A0A4R6S2M5"/>
<keyword evidence="1" id="KW-0808">Transferase</keyword>
<accession>A0A4R6S2M5</accession>
<dbReference type="OrthoDB" id="3638028at2"/>
<dbReference type="SUPFAM" id="SSF56112">
    <property type="entry name" value="Protein kinase-like (PK-like)"/>
    <property type="match status" value="1"/>
</dbReference>
<keyword evidence="1" id="KW-0418">Kinase</keyword>
<name>A0A4R6S2M5_LABRH</name>
<dbReference type="GO" id="GO:0016773">
    <property type="term" value="F:phosphotransferase activity, alcohol group as acceptor"/>
    <property type="evidence" value="ECO:0007669"/>
    <property type="project" value="InterPro"/>
</dbReference>
<dbReference type="InterPro" id="IPR006748">
    <property type="entry name" value="NH2Glyco/OHUrea_AB-resist_kin"/>
</dbReference>